<keyword evidence="4 5" id="KW-0472">Membrane</keyword>
<dbReference type="Gene3D" id="2.40.50.140">
    <property type="entry name" value="Nucleic acid-binding proteins"/>
    <property type="match status" value="1"/>
</dbReference>
<dbReference type="PANTHER" id="PTHR33507:SF3">
    <property type="entry name" value="INNER MEMBRANE PROTEIN YBBJ"/>
    <property type="match status" value="1"/>
</dbReference>
<keyword evidence="8" id="KW-1185">Reference proteome</keyword>
<dbReference type="Proteomes" id="UP000253759">
    <property type="component" value="Unassembled WGS sequence"/>
</dbReference>
<dbReference type="OrthoDB" id="9810336at2"/>
<name>A0A369W1I3_9HYPH</name>
<feature type="transmembrane region" description="Helical" evidence="5">
    <location>
        <begin position="59"/>
        <end position="76"/>
    </location>
</feature>
<dbReference type="GO" id="GO:0005886">
    <property type="term" value="C:plasma membrane"/>
    <property type="evidence" value="ECO:0007669"/>
    <property type="project" value="TreeGrafter"/>
</dbReference>
<feature type="domain" description="NfeD-like C-terminal" evidence="6">
    <location>
        <begin position="98"/>
        <end position="151"/>
    </location>
</feature>
<evidence type="ECO:0000256" key="1">
    <source>
        <dbReference type="ARBA" id="ARBA00004141"/>
    </source>
</evidence>
<evidence type="ECO:0000313" key="7">
    <source>
        <dbReference type="EMBL" id="RDE08398.1"/>
    </source>
</evidence>
<organism evidence="7 8">
    <name type="scientific">Pelagibacterium lacus</name>
    <dbReference type="NCBI Taxonomy" id="2282655"/>
    <lineage>
        <taxon>Bacteria</taxon>
        <taxon>Pseudomonadati</taxon>
        <taxon>Pseudomonadota</taxon>
        <taxon>Alphaproteobacteria</taxon>
        <taxon>Hyphomicrobiales</taxon>
        <taxon>Devosiaceae</taxon>
        <taxon>Pelagibacterium</taxon>
    </lineage>
</organism>
<comment type="subcellular location">
    <subcellularLocation>
        <location evidence="1">Membrane</location>
        <topology evidence="1">Multi-pass membrane protein</topology>
    </subcellularLocation>
</comment>
<dbReference type="AlphaFoldDB" id="A0A369W1I3"/>
<dbReference type="EMBL" id="QQNH01000017">
    <property type="protein sequence ID" value="RDE08398.1"/>
    <property type="molecule type" value="Genomic_DNA"/>
</dbReference>
<keyword evidence="3 5" id="KW-1133">Transmembrane helix</keyword>
<sequence>MDLIALIAENAPWAWIILGLALLALELLVPGVFMVWLGGAAILTGLTVLQVGIGWPLQWGLFGVLSLALVAGWLAYSRYRDANAPQGTEPQLNARTTRLLGRESVLIEPISDGVGRIRVDDTVWRVSGPELPEGTTVRITGARGAVLEVEPVR</sequence>
<dbReference type="InterPro" id="IPR012340">
    <property type="entry name" value="NA-bd_OB-fold"/>
</dbReference>
<evidence type="ECO:0000313" key="8">
    <source>
        <dbReference type="Proteomes" id="UP000253759"/>
    </source>
</evidence>
<evidence type="ECO:0000256" key="3">
    <source>
        <dbReference type="ARBA" id="ARBA00022989"/>
    </source>
</evidence>
<dbReference type="Pfam" id="PF01957">
    <property type="entry name" value="NfeD"/>
    <property type="match status" value="1"/>
</dbReference>
<reference evidence="8" key="1">
    <citation type="submission" date="2018-07" db="EMBL/GenBank/DDBJ databases">
        <authorList>
            <person name="Liu B.-T."/>
            <person name="Du Z."/>
        </authorList>
    </citation>
    <scope>NUCLEOTIDE SEQUENCE [LARGE SCALE GENOMIC DNA]</scope>
    <source>
        <strain evidence="8">XYN52</strain>
    </source>
</reference>
<dbReference type="RefSeq" id="WP_114646376.1">
    <property type="nucleotide sequence ID" value="NZ_QQNH01000017.1"/>
</dbReference>
<evidence type="ECO:0000256" key="4">
    <source>
        <dbReference type="ARBA" id="ARBA00023136"/>
    </source>
</evidence>
<evidence type="ECO:0000259" key="6">
    <source>
        <dbReference type="Pfam" id="PF01957"/>
    </source>
</evidence>
<feature type="transmembrane region" description="Helical" evidence="5">
    <location>
        <begin position="12"/>
        <end position="29"/>
    </location>
</feature>
<keyword evidence="2 5" id="KW-0812">Transmembrane</keyword>
<dbReference type="PANTHER" id="PTHR33507">
    <property type="entry name" value="INNER MEMBRANE PROTEIN YBBJ"/>
    <property type="match status" value="1"/>
</dbReference>
<dbReference type="InterPro" id="IPR002810">
    <property type="entry name" value="NfeD-like_C"/>
</dbReference>
<proteinExistence type="predicted"/>
<dbReference type="InterPro" id="IPR052165">
    <property type="entry name" value="Membrane_assoc_protease"/>
</dbReference>
<protein>
    <submittedName>
        <fullName evidence="7">NfeD family protein</fullName>
    </submittedName>
</protein>
<evidence type="ECO:0000256" key="2">
    <source>
        <dbReference type="ARBA" id="ARBA00022692"/>
    </source>
</evidence>
<comment type="caution">
    <text evidence="7">The sequence shown here is derived from an EMBL/GenBank/DDBJ whole genome shotgun (WGS) entry which is preliminary data.</text>
</comment>
<gene>
    <name evidence="7" type="ORF">DVH29_11760</name>
</gene>
<accession>A0A369W1I3</accession>
<evidence type="ECO:0000256" key="5">
    <source>
        <dbReference type="SAM" id="Phobius"/>
    </source>
</evidence>